<evidence type="ECO:0000313" key="1">
    <source>
        <dbReference type="EMBL" id="EMP38512.1"/>
    </source>
</evidence>
<proteinExistence type="predicted"/>
<dbReference type="AlphaFoldDB" id="M7CCN2"/>
<evidence type="ECO:0000313" key="2">
    <source>
        <dbReference type="Proteomes" id="UP000031443"/>
    </source>
</evidence>
<dbReference type="Gene3D" id="1.10.287.3160">
    <property type="match status" value="1"/>
</dbReference>
<name>M7CCN2_CHEMY</name>
<organism evidence="1 2">
    <name type="scientific">Chelonia mydas</name>
    <name type="common">Green sea-turtle</name>
    <name type="synonym">Chelonia agassizi</name>
    <dbReference type="NCBI Taxonomy" id="8469"/>
    <lineage>
        <taxon>Eukaryota</taxon>
        <taxon>Metazoa</taxon>
        <taxon>Chordata</taxon>
        <taxon>Craniata</taxon>
        <taxon>Vertebrata</taxon>
        <taxon>Euteleostomi</taxon>
        <taxon>Archelosauria</taxon>
        <taxon>Testudinata</taxon>
        <taxon>Testudines</taxon>
        <taxon>Cryptodira</taxon>
        <taxon>Durocryptodira</taxon>
        <taxon>Americhelydia</taxon>
        <taxon>Chelonioidea</taxon>
        <taxon>Cheloniidae</taxon>
        <taxon>Chelonia</taxon>
    </lineage>
</organism>
<protein>
    <submittedName>
        <fullName evidence="1">Uncharacterized protein</fullName>
    </submittedName>
</protein>
<dbReference type="Proteomes" id="UP000031443">
    <property type="component" value="Unassembled WGS sequence"/>
</dbReference>
<gene>
    <name evidence="1" type="ORF">UY3_04297</name>
</gene>
<sequence>MSNEVVMPPPPTVNDDFRLFQELMKQVADSLQIPLEEVGESQHTLLDILQWSPSSQVALPINKALLDPAKSIWQTPTMIPSIYKWADEKYYILAKDSEFLFTYPKPNSLVVEAMNEHGRHHVKATSYHMDQKRLDLFSRRTY</sequence>
<keyword evidence="2" id="KW-1185">Reference proteome</keyword>
<reference evidence="2" key="1">
    <citation type="journal article" date="2013" name="Nat. Genet.">
        <title>The draft genomes of soft-shell turtle and green sea turtle yield insights into the development and evolution of the turtle-specific body plan.</title>
        <authorList>
            <person name="Wang Z."/>
            <person name="Pascual-Anaya J."/>
            <person name="Zadissa A."/>
            <person name="Li W."/>
            <person name="Niimura Y."/>
            <person name="Huang Z."/>
            <person name="Li C."/>
            <person name="White S."/>
            <person name="Xiong Z."/>
            <person name="Fang D."/>
            <person name="Wang B."/>
            <person name="Ming Y."/>
            <person name="Chen Y."/>
            <person name="Zheng Y."/>
            <person name="Kuraku S."/>
            <person name="Pignatelli M."/>
            <person name="Herrero J."/>
            <person name="Beal K."/>
            <person name="Nozawa M."/>
            <person name="Li Q."/>
            <person name="Wang J."/>
            <person name="Zhang H."/>
            <person name="Yu L."/>
            <person name="Shigenobu S."/>
            <person name="Wang J."/>
            <person name="Liu J."/>
            <person name="Flicek P."/>
            <person name="Searle S."/>
            <person name="Wang J."/>
            <person name="Kuratani S."/>
            <person name="Yin Y."/>
            <person name="Aken B."/>
            <person name="Zhang G."/>
            <person name="Irie N."/>
        </authorList>
    </citation>
    <scope>NUCLEOTIDE SEQUENCE [LARGE SCALE GENOMIC DNA]</scope>
</reference>
<dbReference type="EMBL" id="KB519582">
    <property type="protein sequence ID" value="EMP38512.1"/>
    <property type="molecule type" value="Genomic_DNA"/>
</dbReference>
<accession>M7CCN2</accession>